<protein>
    <recommendedName>
        <fullName evidence="3">AB hydrolase-1 domain-containing protein</fullName>
    </recommendedName>
</protein>
<dbReference type="PANTHER" id="PTHR43798:SF33">
    <property type="entry name" value="HYDROLASE, PUTATIVE (AFU_ORTHOLOGUE AFUA_2G14860)-RELATED"/>
    <property type="match status" value="1"/>
</dbReference>
<dbReference type="PRINTS" id="PR00793">
    <property type="entry name" value="PROAMNOPTASE"/>
</dbReference>
<feature type="domain" description="AB hydrolase-1" evidence="3">
    <location>
        <begin position="53"/>
        <end position="327"/>
    </location>
</feature>
<dbReference type="OrthoDB" id="9796770at2"/>
<dbReference type="AlphaFoldDB" id="A0A2S7KW42"/>
<sequence>MRYLVLIFVLSTVFFISSCEKENFYVGDHFFVKNAGAEMPVYIKGNIESNVFILFVHGGPGGNASLSSFLPVAKELENDYAFAYWDQRASGLSQGNPDRSTFTVEQFVDDLDLVIDAINVRHNYPKIVLYGISWGGALGSAYLSTGNFQDKVAGFIDMDSGHNLVEGLPKSVVFVKNYAQEQIDSGVNVDYWTEARDWCATVPDMTIVDNYFKYDDYLVNTNAYRYDPDQVVQGPEVSAAGVMNSYLSLAIFFNGQYLAERFNILELNLSAQMAKIKIPTLIIWGRHDGVNTIEMGFDAFNSIGGPEFTNKEMVILENSAHEGYIEEQELFMSSFRQFVDGL</sequence>
<dbReference type="RefSeq" id="WP_104809102.1">
    <property type="nucleotide sequence ID" value="NZ_MQUA01000013.1"/>
</dbReference>
<evidence type="ECO:0000313" key="4">
    <source>
        <dbReference type="EMBL" id="PQB06859.1"/>
    </source>
</evidence>
<dbReference type="Gene3D" id="3.40.50.1820">
    <property type="entry name" value="alpha/beta hydrolase"/>
    <property type="match status" value="1"/>
</dbReference>
<dbReference type="InterPro" id="IPR000073">
    <property type="entry name" value="AB_hydrolase_1"/>
</dbReference>
<dbReference type="GO" id="GO:0008233">
    <property type="term" value="F:peptidase activity"/>
    <property type="evidence" value="ECO:0007669"/>
    <property type="project" value="InterPro"/>
</dbReference>
<accession>A0A2S7KW42</accession>
<dbReference type="Pfam" id="PF00561">
    <property type="entry name" value="Abhydrolase_1"/>
    <property type="match status" value="1"/>
</dbReference>
<proteinExistence type="inferred from homology"/>
<dbReference type="PROSITE" id="PS51257">
    <property type="entry name" value="PROKAR_LIPOPROTEIN"/>
    <property type="match status" value="1"/>
</dbReference>
<dbReference type="InterPro" id="IPR050266">
    <property type="entry name" value="AB_hydrolase_sf"/>
</dbReference>
<comment type="similarity">
    <text evidence="1">Belongs to the peptidase S33 family.</text>
</comment>
<evidence type="ECO:0000313" key="5">
    <source>
        <dbReference type="Proteomes" id="UP000239522"/>
    </source>
</evidence>
<dbReference type="EMBL" id="MQUA01000013">
    <property type="protein sequence ID" value="PQB06859.1"/>
    <property type="molecule type" value="Genomic_DNA"/>
</dbReference>
<dbReference type="InterPro" id="IPR002410">
    <property type="entry name" value="Peptidase_S33"/>
</dbReference>
<evidence type="ECO:0000259" key="3">
    <source>
        <dbReference type="Pfam" id="PF00561"/>
    </source>
</evidence>
<reference evidence="4 5" key="1">
    <citation type="submission" date="2016-11" db="EMBL/GenBank/DDBJ databases">
        <title>Trade-off between light-utilization and light-protection in marine flavobacteria.</title>
        <authorList>
            <person name="Kumagai Y."/>
        </authorList>
    </citation>
    <scope>NUCLEOTIDE SEQUENCE [LARGE SCALE GENOMIC DNA]</scope>
    <source>
        <strain evidence="4 5">ATCC 700397</strain>
    </source>
</reference>
<dbReference type="SUPFAM" id="SSF53474">
    <property type="entry name" value="alpha/beta-Hydrolases"/>
    <property type="match status" value="1"/>
</dbReference>
<organism evidence="4 5">
    <name type="scientific">Polaribacter filamentus</name>
    <dbReference type="NCBI Taxonomy" id="53483"/>
    <lineage>
        <taxon>Bacteria</taxon>
        <taxon>Pseudomonadati</taxon>
        <taxon>Bacteroidota</taxon>
        <taxon>Flavobacteriia</taxon>
        <taxon>Flavobacteriales</taxon>
        <taxon>Flavobacteriaceae</taxon>
    </lineage>
</organism>
<dbReference type="Proteomes" id="UP000239522">
    <property type="component" value="Unassembled WGS sequence"/>
</dbReference>
<evidence type="ECO:0000256" key="2">
    <source>
        <dbReference type="ARBA" id="ARBA00022801"/>
    </source>
</evidence>
<dbReference type="InterPro" id="IPR029058">
    <property type="entry name" value="AB_hydrolase_fold"/>
</dbReference>
<gene>
    <name evidence="4" type="ORF">BST83_06610</name>
</gene>
<comment type="caution">
    <text evidence="4">The sequence shown here is derived from an EMBL/GenBank/DDBJ whole genome shotgun (WGS) entry which is preliminary data.</text>
</comment>
<dbReference type="GO" id="GO:0006508">
    <property type="term" value="P:proteolysis"/>
    <property type="evidence" value="ECO:0007669"/>
    <property type="project" value="InterPro"/>
</dbReference>
<dbReference type="GO" id="GO:0016020">
    <property type="term" value="C:membrane"/>
    <property type="evidence" value="ECO:0007669"/>
    <property type="project" value="TreeGrafter"/>
</dbReference>
<dbReference type="PANTHER" id="PTHR43798">
    <property type="entry name" value="MONOACYLGLYCEROL LIPASE"/>
    <property type="match status" value="1"/>
</dbReference>
<keyword evidence="2" id="KW-0378">Hydrolase</keyword>
<evidence type="ECO:0000256" key="1">
    <source>
        <dbReference type="ARBA" id="ARBA00010088"/>
    </source>
</evidence>
<name>A0A2S7KW42_9FLAO</name>
<keyword evidence="5" id="KW-1185">Reference proteome</keyword>